<dbReference type="CDD" id="cd00081">
    <property type="entry name" value="Hint"/>
    <property type="match status" value="1"/>
</dbReference>
<keyword evidence="3" id="KW-1185">Reference proteome</keyword>
<comment type="caution">
    <text evidence="2">The sequence shown here is derived from an EMBL/GenBank/DDBJ whole genome shotgun (WGS) entry which is preliminary data.</text>
</comment>
<gene>
    <name evidence="2" type="ORF">Van01_36580</name>
</gene>
<dbReference type="EMBL" id="BOOZ01000021">
    <property type="protein sequence ID" value="GIJ10444.1"/>
    <property type="molecule type" value="Genomic_DNA"/>
</dbReference>
<feature type="domain" description="Hint" evidence="1">
    <location>
        <begin position="36"/>
        <end position="140"/>
    </location>
</feature>
<reference evidence="2 3" key="1">
    <citation type="submission" date="2021-01" db="EMBL/GenBank/DDBJ databases">
        <title>Whole genome shotgun sequence of Verrucosispora andamanensis NBRC 109075.</title>
        <authorList>
            <person name="Komaki H."/>
            <person name="Tamura T."/>
        </authorList>
    </citation>
    <scope>NUCLEOTIDE SEQUENCE [LARGE SCALE GENOMIC DNA]</scope>
    <source>
        <strain evidence="2 3">NBRC 109075</strain>
    </source>
</reference>
<evidence type="ECO:0000313" key="2">
    <source>
        <dbReference type="EMBL" id="GIJ10444.1"/>
    </source>
</evidence>
<protein>
    <recommendedName>
        <fullName evidence="1">Hint domain-containing protein</fullName>
    </recommendedName>
</protein>
<dbReference type="CDD" id="cd20685">
    <property type="entry name" value="CdiA-CT_Ecl_RNase-like"/>
    <property type="match status" value="1"/>
</dbReference>
<dbReference type="Pfam" id="PF07591">
    <property type="entry name" value="PT-HINT"/>
    <property type="match status" value="1"/>
</dbReference>
<dbReference type="PROSITE" id="PS50818">
    <property type="entry name" value="INTEIN_C_TER"/>
    <property type="match status" value="1"/>
</dbReference>
<accession>A0ABQ4HXR3</accession>
<organism evidence="2 3">
    <name type="scientific">Micromonospora andamanensis</name>
    <dbReference type="NCBI Taxonomy" id="1287068"/>
    <lineage>
        <taxon>Bacteria</taxon>
        <taxon>Bacillati</taxon>
        <taxon>Actinomycetota</taxon>
        <taxon>Actinomycetes</taxon>
        <taxon>Micromonosporales</taxon>
        <taxon>Micromonosporaceae</taxon>
        <taxon>Micromonospora</taxon>
    </lineage>
</organism>
<dbReference type="SMART" id="SM00306">
    <property type="entry name" value="HintN"/>
    <property type="match status" value="1"/>
</dbReference>
<sequence>MAFPSTAGGISGARGGLAGAGGRAGYKAKLSACKSSSSFVGGTHVLMADGSTKPIEDVRVGDLVLAADPESGEIGKRLVTHVINSEGPKELVAITVGAGTQPEPADEIVATDNHPFWAEKVRRWVEASDLRPGDLLRTPSGAEVQVASLRTWSQPQAVYNLTVADIHTYYVIAGRTPVLVHNCPPAGGAVPSGQQGRGLQIPDGVSKGQWLKDRAGALGFSKRVPAQKVPFDSKGQAAFFDGKRYITPDITGHNTLNGWKMFDRKGNRLGTYDSDLNYLKP</sequence>
<dbReference type="InterPro" id="IPR038181">
    <property type="entry name" value="Ntox21_sf"/>
</dbReference>
<dbReference type="Gene3D" id="3.10.380.20">
    <property type="entry name" value="Novel toxin 21 (CdiA), C-terminal domain"/>
    <property type="match status" value="1"/>
</dbReference>
<dbReference type="SUPFAM" id="SSF51294">
    <property type="entry name" value="Hedgehog/intein (Hint) domain"/>
    <property type="match status" value="1"/>
</dbReference>
<dbReference type="InterPro" id="IPR028190">
    <property type="entry name" value="Ntox21"/>
</dbReference>
<name>A0ABQ4HXR3_9ACTN</name>
<dbReference type="NCBIfam" id="TIGR01443">
    <property type="entry name" value="intein_Cterm"/>
    <property type="match status" value="1"/>
</dbReference>
<dbReference type="InterPro" id="IPR036844">
    <property type="entry name" value="Hint_dom_sf"/>
</dbReference>
<dbReference type="InterPro" id="IPR006141">
    <property type="entry name" value="Intein_N"/>
</dbReference>
<dbReference type="Gene3D" id="2.170.16.10">
    <property type="entry name" value="Hedgehog/Intein (Hint) domain"/>
    <property type="match status" value="1"/>
</dbReference>
<dbReference type="InterPro" id="IPR030934">
    <property type="entry name" value="Intein_C"/>
</dbReference>
<proteinExistence type="predicted"/>
<dbReference type="Proteomes" id="UP000647017">
    <property type="component" value="Unassembled WGS sequence"/>
</dbReference>
<dbReference type="InterPro" id="IPR003587">
    <property type="entry name" value="Hint_dom_N"/>
</dbReference>
<evidence type="ECO:0000259" key="1">
    <source>
        <dbReference type="SMART" id="SM00306"/>
    </source>
</evidence>
<dbReference type="PROSITE" id="PS50817">
    <property type="entry name" value="INTEIN_N_TER"/>
    <property type="match status" value="1"/>
</dbReference>
<evidence type="ECO:0000313" key="3">
    <source>
        <dbReference type="Proteomes" id="UP000647017"/>
    </source>
</evidence>